<sequence length="105" mass="11166">MLQDQDLMISIEDMEVEAVVDAGADPKEGGLVTEEADDEFQDLSDGEIMESKPATESIEVVGLEDNQGIDSAAQSDLVGGVRKSKGVKKKLMKNVQIAGGTSKRV</sequence>
<organism evidence="1 2">
    <name type="scientific">Brassica carinata</name>
    <name type="common">Ethiopian mustard</name>
    <name type="synonym">Abyssinian cabbage</name>
    <dbReference type="NCBI Taxonomy" id="52824"/>
    <lineage>
        <taxon>Eukaryota</taxon>
        <taxon>Viridiplantae</taxon>
        <taxon>Streptophyta</taxon>
        <taxon>Embryophyta</taxon>
        <taxon>Tracheophyta</taxon>
        <taxon>Spermatophyta</taxon>
        <taxon>Magnoliopsida</taxon>
        <taxon>eudicotyledons</taxon>
        <taxon>Gunneridae</taxon>
        <taxon>Pentapetalae</taxon>
        <taxon>rosids</taxon>
        <taxon>malvids</taxon>
        <taxon>Brassicales</taxon>
        <taxon>Brassicaceae</taxon>
        <taxon>Brassiceae</taxon>
        <taxon>Brassica</taxon>
    </lineage>
</organism>
<evidence type="ECO:0000313" key="2">
    <source>
        <dbReference type="Proteomes" id="UP000886595"/>
    </source>
</evidence>
<gene>
    <name evidence="1" type="ORF">Bca52824_027219</name>
</gene>
<accession>A0A8X7VA73</accession>
<name>A0A8X7VA73_BRACI</name>
<comment type="caution">
    <text evidence="1">The sequence shown here is derived from an EMBL/GenBank/DDBJ whole genome shotgun (WGS) entry which is preliminary data.</text>
</comment>
<reference evidence="1 2" key="1">
    <citation type="submission" date="2020-02" db="EMBL/GenBank/DDBJ databases">
        <authorList>
            <person name="Ma Q."/>
            <person name="Huang Y."/>
            <person name="Song X."/>
            <person name="Pei D."/>
        </authorList>
    </citation>
    <scope>NUCLEOTIDE SEQUENCE [LARGE SCALE GENOMIC DNA]</scope>
    <source>
        <strain evidence="1">Sxm20200214</strain>
        <tissue evidence="1">Leaf</tissue>
    </source>
</reference>
<dbReference type="Proteomes" id="UP000886595">
    <property type="component" value="Unassembled WGS sequence"/>
</dbReference>
<dbReference type="AlphaFoldDB" id="A0A8X7VA73"/>
<dbReference type="EMBL" id="JAAMPC010000006">
    <property type="protein sequence ID" value="KAG2307471.1"/>
    <property type="molecule type" value="Genomic_DNA"/>
</dbReference>
<protein>
    <submittedName>
        <fullName evidence="1">Uncharacterized protein</fullName>
    </submittedName>
</protein>
<keyword evidence="2" id="KW-1185">Reference proteome</keyword>
<evidence type="ECO:0000313" key="1">
    <source>
        <dbReference type="EMBL" id="KAG2307471.1"/>
    </source>
</evidence>
<proteinExistence type="predicted"/>